<dbReference type="PROSITE" id="PS50082">
    <property type="entry name" value="WD_REPEATS_2"/>
    <property type="match status" value="1"/>
</dbReference>
<name>A0AAD4N7T5_9BILA</name>
<evidence type="ECO:0000256" key="4">
    <source>
        <dbReference type="ARBA" id="ARBA00022692"/>
    </source>
</evidence>
<keyword evidence="6" id="KW-0256">Endoplasmic reticulum</keyword>
<dbReference type="GO" id="GO:0005085">
    <property type="term" value="F:guanyl-nucleotide exchange factor activity"/>
    <property type="evidence" value="ECO:0007669"/>
    <property type="project" value="InterPro"/>
</dbReference>
<evidence type="ECO:0000256" key="5">
    <source>
        <dbReference type="ARBA" id="ARBA00022737"/>
    </source>
</evidence>
<dbReference type="Gene3D" id="2.130.10.10">
    <property type="entry name" value="YVTN repeat-like/Quinoprotein amine dehydrogenase"/>
    <property type="match status" value="1"/>
</dbReference>
<keyword evidence="2" id="KW-0813">Transport</keyword>
<dbReference type="GO" id="GO:0003400">
    <property type="term" value="P:regulation of COPII vesicle coating"/>
    <property type="evidence" value="ECO:0007669"/>
    <property type="project" value="TreeGrafter"/>
</dbReference>
<keyword evidence="14" id="KW-1185">Reference proteome</keyword>
<dbReference type="SMART" id="SM00320">
    <property type="entry name" value="WD40"/>
    <property type="match status" value="3"/>
</dbReference>
<proteinExistence type="predicted"/>
<dbReference type="AlphaFoldDB" id="A0AAD4N7T5"/>
<evidence type="ECO:0000256" key="10">
    <source>
        <dbReference type="ARBA" id="ARBA00023136"/>
    </source>
</evidence>
<keyword evidence="8" id="KW-0653">Protein transport</keyword>
<evidence type="ECO:0000256" key="8">
    <source>
        <dbReference type="ARBA" id="ARBA00022927"/>
    </source>
</evidence>
<gene>
    <name evidence="13" type="ORF">DdX_08685</name>
</gene>
<sequence>MGGTNSGLNKEAVIAESPIPPYSVKCIGSRHFIVAGGGGAVKTGVKNEIDLYLLSYNSNIPFPEAAQQALPLSDITKLRAIQTGLISTSIYANMNVDVIPLDQPEAGKYLIASGQDMYCSLYQTNGFSLTNSHEEEGTSSKLSLDISRLCRIETVTNSKNDDPYQKCVRLYTLGKHLYMATGGSDGFVRIWNLSEMITGDLISSNQKLDEDVPPTDIGGEPTFEIQTEGEIVDELDVSKCGSVLSVVLDKKTVFYDTENGHQLLQLDIPQELGKDYKIRSLKFLPLDKSGKNAIFAAGYNQIMRSSKNNSYLSLWAYSKKEVRSHIISLARACDEPISCLSASECGNFLAIGTMNGSVAIFDTHNLKKPLRMVKESHSLFVTGLEFLPQRSYDCKDWGRIISGVANDSNAKETATKCFLPGVCANYKASVLSLGVDQTIQLHSAFLLIMSTQRRAFGDVKNMVDDAQRLEGVKSQQRPGNANISSMLAKANSKSSYSTFSVPQKSKQNDGPKINPDPDMRFTYLPLRDKYETTIARERELSNCPLRPDEILEDDLPSCPGKVIGIFDDLDMEMIAASLESSSP</sequence>
<organism evidence="13 14">
    <name type="scientific">Ditylenchus destructor</name>
    <dbReference type="NCBI Taxonomy" id="166010"/>
    <lineage>
        <taxon>Eukaryota</taxon>
        <taxon>Metazoa</taxon>
        <taxon>Ecdysozoa</taxon>
        <taxon>Nematoda</taxon>
        <taxon>Chromadorea</taxon>
        <taxon>Rhabditida</taxon>
        <taxon>Tylenchina</taxon>
        <taxon>Tylenchomorpha</taxon>
        <taxon>Sphaerularioidea</taxon>
        <taxon>Anguinidae</taxon>
        <taxon>Anguininae</taxon>
        <taxon>Ditylenchus</taxon>
    </lineage>
</organism>
<keyword evidence="9" id="KW-1133">Transmembrane helix</keyword>
<feature type="repeat" description="WD" evidence="11">
    <location>
        <begin position="178"/>
        <end position="194"/>
    </location>
</feature>
<dbReference type="InterPro" id="IPR001680">
    <property type="entry name" value="WD40_rpt"/>
</dbReference>
<keyword evidence="4" id="KW-0812">Transmembrane</keyword>
<dbReference type="EMBL" id="JAKKPZ010000013">
    <property type="protein sequence ID" value="KAI1714583.1"/>
    <property type="molecule type" value="Genomic_DNA"/>
</dbReference>
<evidence type="ECO:0000313" key="13">
    <source>
        <dbReference type="EMBL" id="KAI1714583.1"/>
    </source>
</evidence>
<accession>A0AAD4N7T5</accession>
<evidence type="ECO:0000256" key="11">
    <source>
        <dbReference type="PROSITE-ProRule" id="PRU00221"/>
    </source>
</evidence>
<keyword evidence="3 11" id="KW-0853">WD repeat</keyword>
<evidence type="ECO:0000256" key="1">
    <source>
        <dbReference type="ARBA" id="ARBA00004389"/>
    </source>
</evidence>
<comment type="caution">
    <text evidence="13">The sequence shown here is derived from an EMBL/GenBank/DDBJ whole genome shotgun (WGS) entry which is preliminary data.</text>
</comment>
<dbReference type="InterPro" id="IPR015943">
    <property type="entry name" value="WD40/YVTN_repeat-like_dom_sf"/>
</dbReference>
<feature type="region of interest" description="Disordered" evidence="12">
    <location>
        <begin position="498"/>
        <end position="518"/>
    </location>
</feature>
<evidence type="ECO:0000256" key="7">
    <source>
        <dbReference type="ARBA" id="ARBA00022892"/>
    </source>
</evidence>
<dbReference type="InterPro" id="IPR036322">
    <property type="entry name" value="WD40_repeat_dom_sf"/>
</dbReference>
<protein>
    <submittedName>
        <fullName evidence="13">Prolactin regulatory element-binding protein</fullName>
    </submittedName>
</protein>
<evidence type="ECO:0000256" key="2">
    <source>
        <dbReference type="ARBA" id="ARBA00022448"/>
    </source>
</evidence>
<dbReference type="PANTHER" id="PTHR23284:SF0">
    <property type="entry name" value="PROLACTIN REGULATORY ELEMENT-BINDING PROTEIN"/>
    <property type="match status" value="1"/>
</dbReference>
<keyword evidence="10" id="KW-0472">Membrane</keyword>
<dbReference type="SUPFAM" id="SSF50978">
    <property type="entry name" value="WD40 repeat-like"/>
    <property type="match status" value="1"/>
</dbReference>
<comment type="subcellular location">
    <subcellularLocation>
        <location evidence="1">Endoplasmic reticulum membrane</location>
        <topology evidence="1">Single-pass membrane protein</topology>
    </subcellularLocation>
</comment>
<evidence type="ECO:0000256" key="3">
    <source>
        <dbReference type="ARBA" id="ARBA00022574"/>
    </source>
</evidence>
<dbReference type="Proteomes" id="UP001201812">
    <property type="component" value="Unassembled WGS sequence"/>
</dbReference>
<keyword evidence="7" id="KW-0931">ER-Golgi transport</keyword>
<evidence type="ECO:0000256" key="6">
    <source>
        <dbReference type="ARBA" id="ARBA00022824"/>
    </source>
</evidence>
<reference evidence="13" key="1">
    <citation type="submission" date="2022-01" db="EMBL/GenBank/DDBJ databases">
        <title>Genome Sequence Resource for Two Populations of Ditylenchus destructor, the Migratory Endoparasitic Phytonematode.</title>
        <authorList>
            <person name="Zhang H."/>
            <person name="Lin R."/>
            <person name="Xie B."/>
        </authorList>
    </citation>
    <scope>NUCLEOTIDE SEQUENCE</scope>
    <source>
        <strain evidence="13">BazhouSP</strain>
    </source>
</reference>
<evidence type="ECO:0000256" key="9">
    <source>
        <dbReference type="ARBA" id="ARBA00022989"/>
    </source>
</evidence>
<dbReference type="PANTHER" id="PTHR23284">
    <property type="entry name" value="PROLACTIN REGULATORY ELEMENT BINDING PROTEIN"/>
    <property type="match status" value="1"/>
</dbReference>
<dbReference type="InterPro" id="IPR045260">
    <property type="entry name" value="Sec12-like"/>
</dbReference>
<evidence type="ECO:0000313" key="14">
    <source>
        <dbReference type="Proteomes" id="UP001201812"/>
    </source>
</evidence>
<dbReference type="GO" id="GO:0006888">
    <property type="term" value="P:endoplasmic reticulum to Golgi vesicle-mediated transport"/>
    <property type="evidence" value="ECO:0007669"/>
    <property type="project" value="TreeGrafter"/>
</dbReference>
<dbReference type="GO" id="GO:0015031">
    <property type="term" value="P:protein transport"/>
    <property type="evidence" value="ECO:0007669"/>
    <property type="project" value="UniProtKB-KW"/>
</dbReference>
<dbReference type="GO" id="GO:0005789">
    <property type="term" value="C:endoplasmic reticulum membrane"/>
    <property type="evidence" value="ECO:0007669"/>
    <property type="project" value="UniProtKB-SubCell"/>
</dbReference>
<keyword evidence="5" id="KW-0677">Repeat</keyword>
<evidence type="ECO:0000256" key="12">
    <source>
        <dbReference type="SAM" id="MobiDB-lite"/>
    </source>
</evidence>